<reference evidence="9 10" key="1">
    <citation type="submission" date="2016-10" db="EMBL/GenBank/DDBJ databases">
        <authorList>
            <person name="de Groot N.N."/>
        </authorList>
    </citation>
    <scope>NUCLEOTIDE SEQUENCE [LARGE SCALE GENOMIC DNA]</scope>
    <source>
        <strain evidence="9 10">CGMCC 1.7666</strain>
    </source>
</reference>
<gene>
    <name evidence="9" type="ORF">SAMN02927923_03382</name>
</gene>
<evidence type="ECO:0000313" key="9">
    <source>
        <dbReference type="EMBL" id="SCZ00787.1"/>
    </source>
</evidence>
<organism evidence="9 10">
    <name type="scientific">Microvirga guangxiensis</name>
    <dbReference type="NCBI Taxonomy" id="549386"/>
    <lineage>
        <taxon>Bacteria</taxon>
        <taxon>Pseudomonadati</taxon>
        <taxon>Pseudomonadota</taxon>
        <taxon>Alphaproteobacteria</taxon>
        <taxon>Hyphomicrobiales</taxon>
        <taxon>Methylobacteriaceae</taxon>
        <taxon>Microvirga</taxon>
    </lineage>
</organism>
<dbReference type="GO" id="GO:0005524">
    <property type="term" value="F:ATP binding"/>
    <property type="evidence" value="ECO:0007669"/>
    <property type="project" value="UniProtKB-KW"/>
</dbReference>
<dbReference type="OrthoDB" id="9778478at2"/>
<dbReference type="Gene3D" id="3.40.980.20">
    <property type="entry name" value="Four-carbon acid sugar kinase, nucleotide binding domain"/>
    <property type="match status" value="1"/>
</dbReference>
<evidence type="ECO:0000256" key="4">
    <source>
        <dbReference type="ARBA" id="ARBA00022777"/>
    </source>
</evidence>
<feature type="domain" description="Four-carbon acid sugar kinase N-terminal" evidence="7">
    <location>
        <begin position="13"/>
        <end position="227"/>
    </location>
</feature>
<dbReference type="InterPro" id="IPR037051">
    <property type="entry name" value="4-carb_acid_sugar_kinase_N_sf"/>
</dbReference>
<evidence type="ECO:0000259" key="8">
    <source>
        <dbReference type="Pfam" id="PF17042"/>
    </source>
</evidence>
<proteinExistence type="inferred from homology"/>
<dbReference type="InterPro" id="IPR042213">
    <property type="entry name" value="NBD_C_sf"/>
</dbReference>
<dbReference type="SUPFAM" id="SSF142764">
    <property type="entry name" value="YgbK-like"/>
    <property type="match status" value="1"/>
</dbReference>
<keyword evidence="6" id="KW-0119">Carbohydrate metabolism</keyword>
<dbReference type="EMBL" id="FMVJ01000010">
    <property type="protein sequence ID" value="SCZ00787.1"/>
    <property type="molecule type" value="Genomic_DNA"/>
</dbReference>
<keyword evidence="5" id="KW-0067">ATP-binding</keyword>
<accession>A0A1G5KJM8</accession>
<evidence type="ECO:0000256" key="6">
    <source>
        <dbReference type="ARBA" id="ARBA00023277"/>
    </source>
</evidence>
<feature type="domain" description="Four-carbon acid sugar kinase nucleotide binding" evidence="8">
    <location>
        <begin position="247"/>
        <end position="395"/>
    </location>
</feature>
<sequence length="416" mass="43647">MRPKHKIRPTMKIAVVADDLTSATDGGIAFAQAGHPTTVALSLEHLGAASRWDVVSIDADSRIRSHDEAIRRVHDAVFRLRDRDLLYKTVDSTIRGHLAGELGAALRASGRHAAIFAPAFPEAGRITRGGRQLLDGVGISATAFANDPLHPVQTDDIASILSAAGGSIAVLDRASAGRRDVLESALRNHSILVVDAETPSDLRTMVRAVPEPTDLVWIGSPGLARALAEAFPGHTSPPRRPRSRRVLVAIGSVNPVSREQLEHLRPHADLVVEVDAMKAAAAPEEAAREAVASLGPSSSMQTVVVTSTLGEIRVGREKASLVAESIAAAVRILHAQAPYDGFVLTGGDTAIKVARALDATGIVLESELSPGIPIGAFVGRNPARVITKAGGFGDGASLTDAWRHLTMNATSKESAA</sequence>
<evidence type="ECO:0000256" key="5">
    <source>
        <dbReference type="ARBA" id="ARBA00022840"/>
    </source>
</evidence>
<evidence type="ECO:0000259" key="7">
    <source>
        <dbReference type="Pfam" id="PF07005"/>
    </source>
</evidence>
<dbReference type="GO" id="GO:0016301">
    <property type="term" value="F:kinase activity"/>
    <property type="evidence" value="ECO:0007669"/>
    <property type="project" value="UniProtKB-KW"/>
</dbReference>
<keyword evidence="3" id="KW-0547">Nucleotide-binding</keyword>
<comment type="similarity">
    <text evidence="1">Belongs to the four-carbon acid sugar kinase family.</text>
</comment>
<dbReference type="Proteomes" id="UP000199569">
    <property type="component" value="Unassembled WGS sequence"/>
</dbReference>
<dbReference type="InterPro" id="IPR010737">
    <property type="entry name" value="4-carb_acid_sugar_kinase_N"/>
</dbReference>
<evidence type="ECO:0000256" key="1">
    <source>
        <dbReference type="ARBA" id="ARBA00005715"/>
    </source>
</evidence>
<dbReference type="STRING" id="549386.SAMN02927923_03382"/>
<keyword evidence="10" id="KW-1185">Reference proteome</keyword>
<evidence type="ECO:0000313" key="10">
    <source>
        <dbReference type="Proteomes" id="UP000199569"/>
    </source>
</evidence>
<name>A0A1G5KJM8_9HYPH</name>
<dbReference type="AlphaFoldDB" id="A0A1G5KJM8"/>
<keyword evidence="2" id="KW-0808">Transferase</keyword>
<dbReference type="Gene3D" id="3.40.50.10840">
    <property type="entry name" value="Putative sugar-binding, N-terminal domain"/>
    <property type="match status" value="1"/>
</dbReference>
<dbReference type="Pfam" id="PF17042">
    <property type="entry name" value="NBD_C"/>
    <property type="match status" value="1"/>
</dbReference>
<dbReference type="InterPro" id="IPR031475">
    <property type="entry name" value="NBD_C"/>
</dbReference>
<evidence type="ECO:0000256" key="2">
    <source>
        <dbReference type="ARBA" id="ARBA00022679"/>
    </source>
</evidence>
<keyword evidence="4" id="KW-0418">Kinase</keyword>
<evidence type="ECO:0000256" key="3">
    <source>
        <dbReference type="ARBA" id="ARBA00022741"/>
    </source>
</evidence>
<dbReference type="Pfam" id="PF07005">
    <property type="entry name" value="SBD_N"/>
    <property type="match status" value="1"/>
</dbReference>
<protein>
    <submittedName>
        <fullName evidence="9">Uncharacterized conserved protein YgbK, DUF1537 family</fullName>
    </submittedName>
</protein>